<feature type="compositionally biased region" description="Polar residues" evidence="1">
    <location>
        <begin position="24"/>
        <end position="36"/>
    </location>
</feature>
<gene>
    <name evidence="2" type="ORF">SAMN05216258_102536</name>
</gene>
<accession>A0A1I3DEB2</accession>
<feature type="region of interest" description="Disordered" evidence="1">
    <location>
        <begin position="1"/>
        <end position="69"/>
    </location>
</feature>
<name>A0A1I3DEB2_9RHOB</name>
<dbReference type="EMBL" id="FOQH01000002">
    <property type="protein sequence ID" value="SFH84986.1"/>
    <property type="molecule type" value="Genomic_DNA"/>
</dbReference>
<reference evidence="2 3" key="1">
    <citation type="submission" date="2016-10" db="EMBL/GenBank/DDBJ databases">
        <authorList>
            <person name="de Groot N.N."/>
        </authorList>
    </citation>
    <scope>NUCLEOTIDE SEQUENCE [LARGE SCALE GENOMIC DNA]</scope>
    <source>
        <strain evidence="2 3">CGMCC 1.11030</strain>
    </source>
</reference>
<proteinExistence type="predicted"/>
<dbReference type="AlphaFoldDB" id="A0A1I3DEB2"/>
<evidence type="ECO:0000313" key="3">
    <source>
        <dbReference type="Proteomes" id="UP000199377"/>
    </source>
</evidence>
<dbReference type="STRING" id="1114924.SAMN05216258_102536"/>
<keyword evidence="3" id="KW-1185">Reference proteome</keyword>
<protein>
    <submittedName>
        <fullName evidence="2">Uncharacterized protein</fullName>
    </submittedName>
</protein>
<evidence type="ECO:0000313" key="2">
    <source>
        <dbReference type="EMBL" id="SFH84986.1"/>
    </source>
</evidence>
<feature type="region of interest" description="Disordered" evidence="1">
    <location>
        <begin position="175"/>
        <end position="214"/>
    </location>
</feature>
<dbReference type="Proteomes" id="UP000199377">
    <property type="component" value="Unassembled WGS sequence"/>
</dbReference>
<dbReference type="RefSeq" id="WP_092858671.1">
    <property type="nucleotide sequence ID" value="NZ_FOQH01000002.1"/>
</dbReference>
<organism evidence="2 3">
    <name type="scientific">Albimonas pacifica</name>
    <dbReference type="NCBI Taxonomy" id="1114924"/>
    <lineage>
        <taxon>Bacteria</taxon>
        <taxon>Pseudomonadati</taxon>
        <taxon>Pseudomonadota</taxon>
        <taxon>Alphaproteobacteria</taxon>
        <taxon>Rhodobacterales</taxon>
        <taxon>Paracoccaceae</taxon>
        <taxon>Albimonas</taxon>
    </lineage>
</organism>
<evidence type="ECO:0000256" key="1">
    <source>
        <dbReference type="SAM" id="MobiDB-lite"/>
    </source>
</evidence>
<feature type="compositionally biased region" description="Acidic residues" evidence="1">
    <location>
        <begin position="183"/>
        <end position="200"/>
    </location>
</feature>
<sequence>MPPPAHESPVPESPVAEGPVPESPAQQTSAQESPQMSTPDTDAARDDAPSTPVSIAWIDPQGGATPLGEGRIDALGRIAVVTARPGMADYLAGLIDPLNAAEDLAVKEPSTDFPGGVQHRRIPRNAPEFLATLKAWALDRLSLRLDFDLDAFDLPAAAPLPFAAEATPRPEALAPLAPAADGDLGDYEIAAPEDEEDGEEPPAAPPIERPIDLP</sequence>